<dbReference type="InterPro" id="IPR044925">
    <property type="entry name" value="His-Me_finger_sf"/>
</dbReference>
<dbReference type="NCBIfam" id="TIGR02646">
    <property type="entry name" value="retron system putative HNH endonuclease"/>
    <property type="match status" value="1"/>
</dbReference>
<dbReference type="RefSeq" id="WP_103920295.1">
    <property type="nucleotide sequence ID" value="NZ_FMSV02000498.1"/>
</dbReference>
<protein>
    <recommendedName>
        <fullName evidence="3">TIGR02646 family protein</fullName>
    </recommendedName>
</protein>
<dbReference type="EMBL" id="FMSV02000498">
    <property type="protein sequence ID" value="SEH06530.1"/>
    <property type="molecule type" value="Genomic_DNA"/>
</dbReference>
<dbReference type="Gene3D" id="1.10.30.50">
    <property type="match status" value="1"/>
</dbReference>
<dbReference type="AlphaFoldDB" id="A0A1H6F8V3"/>
<proteinExistence type="predicted"/>
<dbReference type="Proteomes" id="UP000236724">
    <property type="component" value="Unassembled WGS sequence"/>
</dbReference>
<evidence type="ECO:0000313" key="1">
    <source>
        <dbReference type="EMBL" id="SEH06530.1"/>
    </source>
</evidence>
<dbReference type="SUPFAM" id="SSF54060">
    <property type="entry name" value="His-Me finger endonucleases"/>
    <property type="match status" value="1"/>
</dbReference>
<sequence length="210" mass="24367">MHKLDRPRSPTCLGQYQHGRDNWGSVSHDHKSDIWLKLDEMQQHRCAYCEAEIKTDRANSHIEHFRQRCSYPQGTFLWRNIFGSCNRQDSCGKYKDALPPYNYQDLIKMDEEDPERFLEFLPDGSITPAKGLNPNDKHRAQETIRIFHLNGSLRQIRETAVKGYQQTAEELASLAAEFDEADWLPLLQDELDSIKNLPFSTAIKHVLLPA</sequence>
<dbReference type="NCBIfam" id="NF041761">
    <property type="entry name" value="PtuB"/>
    <property type="match status" value="1"/>
</dbReference>
<reference evidence="1 2" key="1">
    <citation type="submission" date="2016-10" db="EMBL/GenBank/DDBJ databases">
        <authorList>
            <person name="de Groot N.N."/>
        </authorList>
    </citation>
    <scope>NUCLEOTIDE SEQUENCE [LARGE SCALE GENOMIC DNA]</scope>
    <source>
        <strain evidence="1">MBHS1</strain>
    </source>
</reference>
<gene>
    <name evidence="1" type="ORF">MBHS_02393</name>
</gene>
<dbReference type="InterPro" id="IPR013467">
    <property type="entry name" value="HNH78-like"/>
</dbReference>
<accession>A0A1H6F8V3</accession>
<dbReference type="OrthoDB" id="5918473at2"/>
<dbReference type="InterPro" id="IPR053575">
    <property type="entry name" value="Retron_Ec78_HNH_endo"/>
</dbReference>
<evidence type="ECO:0008006" key="3">
    <source>
        <dbReference type="Google" id="ProtNLM"/>
    </source>
</evidence>
<keyword evidence="2" id="KW-1185">Reference proteome</keyword>
<organism evidence="1 2">
    <name type="scientific">Candidatus Venteria ishoeyi</name>
    <dbReference type="NCBI Taxonomy" id="1899563"/>
    <lineage>
        <taxon>Bacteria</taxon>
        <taxon>Pseudomonadati</taxon>
        <taxon>Pseudomonadota</taxon>
        <taxon>Gammaproteobacteria</taxon>
        <taxon>Thiotrichales</taxon>
        <taxon>Thiotrichaceae</taxon>
        <taxon>Venteria</taxon>
    </lineage>
</organism>
<name>A0A1H6F8V3_9GAMM</name>
<evidence type="ECO:0000313" key="2">
    <source>
        <dbReference type="Proteomes" id="UP000236724"/>
    </source>
</evidence>